<feature type="signal peptide" evidence="1">
    <location>
        <begin position="1"/>
        <end position="18"/>
    </location>
</feature>
<accession>A0A090LQ54</accession>
<dbReference type="RefSeq" id="XP_024509488.1">
    <property type="nucleotide sequence ID" value="XM_024643864.1"/>
</dbReference>
<dbReference type="AlphaFoldDB" id="A0A090LQ54"/>
<reference evidence="4" key="2">
    <citation type="submission" date="2020-12" db="UniProtKB">
        <authorList>
            <consortium name="WormBaseParasite"/>
        </authorList>
    </citation>
    <scope>IDENTIFICATION</scope>
</reference>
<evidence type="ECO:0000313" key="3">
    <source>
        <dbReference type="Proteomes" id="UP000035682"/>
    </source>
</evidence>
<protein>
    <submittedName>
        <fullName evidence="2 4">Uncharacterized protein</fullName>
    </submittedName>
</protein>
<sequence>MFLHIFVLLSILLTTSFEYKTDCEDDLSQPCTVYLTPWEDAFTKLLGSIDPTTKMLYNIENLANSVEPDSIQELNDKIKKHVGQTEIKTFAQKLPVLYRFGMNITIVEDLSKVTVPSDLTTTTETTKSYRIRTTTLKPTFKKKVVNIAKKKYNKLANFIQFDLYPKK</sequence>
<evidence type="ECO:0000313" key="5">
    <source>
        <dbReference type="WormBase" id="SRAE_2000492200"/>
    </source>
</evidence>
<keyword evidence="3" id="KW-1185">Reference proteome</keyword>
<feature type="chain" id="PRO_5015031039" evidence="1">
    <location>
        <begin position="19"/>
        <end position="167"/>
    </location>
</feature>
<evidence type="ECO:0000256" key="1">
    <source>
        <dbReference type="SAM" id="SignalP"/>
    </source>
</evidence>
<dbReference type="WBParaSite" id="SRAE_2000492200.1">
    <property type="protein sequence ID" value="SRAE_2000492200.1"/>
    <property type="gene ID" value="WBGene00265169"/>
</dbReference>
<organism evidence="2">
    <name type="scientific">Strongyloides ratti</name>
    <name type="common">Parasitic roundworm</name>
    <dbReference type="NCBI Taxonomy" id="34506"/>
    <lineage>
        <taxon>Eukaryota</taxon>
        <taxon>Metazoa</taxon>
        <taxon>Ecdysozoa</taxon>
        <taxon>Nematoda</taxon>
        <taxon>Chromadorea</taxon>
        <taxon>Rhabditida</taxon>
        <taxon>Tylenchina</taxon>
        <taxon>Panagrolaimomorpha</taxon>
        <taxon>Strongyloidoidea</taxon>
        <taxon>Strongyloididae</taxon>
        <taxon>Strongyloides</taxon>
    </lineage>
</organism>
<keyword evidence="1" id="KW-0732">Signal</keyword>
<gene>
    <name evidence="2 4 5" type="ORF">SRAE_2000492200</name>
</gene>
<proteinExistence type="predicted"/>
<dbReference type="Proteomes" id="UP000035682">
    <property type="component" value="Unplaced"/>
</dbReference>
<dbReference type="CTD" id="36382662"/>
<name>A0A090LQ54_STRRB</name>
<evidence type="ECO:0000313" key="2">
    <source>
        <dbReference type="EMBL" id="CEF70289.1"/>
    </source>
</evidence>
<evidence type="ECO:0000313" key="4">
    <source>
        <dbReference type="WBParaSite" id="SRAE_2000492200.1"/>
    </source>
</evidence>
<reference evidence="2 3" key="1">
    <citation type="submission" date="2014-09" db="EMBL/GenBank/DDBJ databases">
        <authorList>
            <person name="Martin A.A."/>
        </authorList>
    </citation>
    <scope>NUCLEOTIDE SEQUENCE</scope>
    <source>
        <strain evidence="3">ED321</strain>
        <strain evidence="2">ED321 Heterogonic</strain>
    </source>
</reference>
<dbReference type="WormBase" id="SRAE_2000492200">
    <property type="protein sequence ID" value="SRP06749"/>
    <property type="gene ID" value="WBGene00265169"/>
</dbReference>
<dbReference type="GeneID" id="36382662"/>
<dbReference type="EMBL" id="LN609529">
    <property type="protein sequence ID" value="CEF70289.1"/>
    <property type="molecule type" value="Genomic_DNA"/>
</dbReference>